<keyword evidence="8 11" id="KW-0238">DNA-binding</keyword>
<dbReference type="InterPro" id="IPR023009">
    <property type="entry name" value="Tyrosine_recombinase_XerC/XerD"/>
</dbReference>
<dbReference type="OrthoDB" id="9801717at2"/>
<evidence type="ECO:0000256" key="9">
    <source>
        <dbReference type="ARBA" id="ARBA00023172"/>
    </source>
</evidence>
<keyword evidence="5 11" id="KW-0132">Cell division</keyword>
<keyword evidence="7 11" id="KW-0229">DNA integration</keyword>
<evidence type="ECO:0000256" key="10">
    <source>
        <dbReference type="ARBA" id="ARBA00023306"/>
    </source>
</evidence>
<comment type="subunit">
    <text evidence="11">Forms a cyclic heterotetrameric complex composed of two molecules of XerC and two molecules of XerD.</text>
</comment>
<dbReference type="RefSeq" id="WP_006965109.1">
    <property type="nucleotide sequence ID" value="NZ_APJX01000002.1"/>
</dbReference>
<dbReference type="PROSITE" id="PS51900">
    <property type="entry name" value="CB"/>
    <property type="match status" value="1"/>
</dbReference>
<dbReference type="Proteomes" id="UP000014216">
    <property type="component" value="Unassembled WGS sequence"/>
</dbReference>
<dbReference type="GO" id="GO:0005737">
    <property type="term" value="C:cytoplasm"/>
    <property type="evidence" value="ECO:0007669"/>
    <property type="project" value="UniProtKB-SubCell"/>
</dbReference>
<dbReference type="InterPro" id="IPR050090">
    <property type="entry name" value="Tyrosine_recombinase_XerCD"/>
</dbReference>
<dbReference type="InterPro" id="IPR011932">
    <property type="entry name" value="Recomb_XerD"/>
</dbReference>
<dbReference type="GO" id="GO:0003677">
    <property type="term" value="F:DNA binding"/>
    <property type="evidence" value="ECO:0007669"/>
    <property type="project" value="UniProtKB-UniRule"/>
</dbReference>
<dbReference type="GO" id="GO:0051301">
    <property type="term" value="P:cell division"/>
    <property type="evidence" value="ECO:0007669"/>
    <property type="project" value="UniProtKB-KW"/>
</dbReference>
<protein>
    <recommendedName>
        <fullName evidence="3 11">Tyrosine recombinase XerD</fullName>
    </recommendedName>
</protein>
<feature type="active site" evidence="11">
    <location>
        <position position="247"/>
    </location>
</feature>
<dbReference type="NCBIfam" id="TIGR02225">
    <property type="entry name" value="recomb_XerD"/>
    <property type="match status" value="1"/>
</dbReference>
<dbReference type="InterPro" id="IPR044068">
    <property type="entry name" value="CB"/>
</dbReference>
<evidence type="ECO:0000313" key="14">
    <source>
        <dbReference type="EMBL" id="EMS80817.1"/>
    </source>
</evidence>
<evidence type="ECO:0000256" key="4">
    <source>
        <dbReference type="ARBA" id="ARBA00022490"/>
    </source>
</evidence>
<evidence type="ECO:0000259" key="13">
    <source>
        <dbReference type="PROSITE" id="PS51900"/>
    </source>
</evidence>
<evidence type="ECO:0000313" key="15">
    <source>
        <dbReference type="Proteomes" id="UP000014216"/>
    </source>
</evidence>
<evidence type="ECO:0000256" key="6">
    <source>
        <dbReference type="ARBA" id="ARBA00022829"/>
    </source>
</evidence>
<keyword evidence="6 11" id="KW-0159">Chromosome partition</keyword>
<feature type="active site" evidence="11">
    <location>
        <position position="176"/>
    </location>
</feature>
<keyword evidence="9 11" id="KW-0233">DNA recombination</keyword>
<feature type="domain" description="Tyr recombinase" evidence="12">
    <location>
        <begin position="112"/>
        <end position="295"/>
    </location>
</feature>
<feature type="active site" evidence="11">
    <location>
        <position position="152"/>
    </location>
</feature>
<dbReference type="GO" id="GO:0007059">
    <property type="term" value="P:chromosome segregation"/>
    <property type="evidence" value="ECO:0007669"/>
    <property type="project" value="UniProtKB-UniRule"/>
</dbReference>
<evidence type="ECO:0000256" key="5">
    <source>
        <dbReference type="ARBA" id="ARBA00022618"/>
    </source>
</evidence>
<proteinExistence type="inferred from homology"/>
<dbReference type="InterPro" id="IPR002104">
    <property type="entry name" value="Integrase_catalytic"/>
</dbReference>
<dbReference type="AlphaFoldDB" id="S0G734"/>
<dbReference type="HAMAP" id="MF_01807">
    <property type="entry name" value="Recomb_XerD"/>
    <property type="match status" value="1"/>
</dbReference>
<comment type="function">
    <text evidence="11">Site-specific tyrosine recombinase, which acts by catalyzing the cutting and rejoining of the recombining DNA molecules. The XerC-XerD complex is essential to convert dimers of the bacterial chromosome into monomers to permit their segregation at cell division. It also contributes to the segregational stability of plasmids.</text>
</comment>
<dbReference type="InterPro" id="IPR011010">
    <property type="entry name" value="DNA_brk_join_enz"/>
</dbReference>
<dbReference type="GO" id="GO:0016746">
    <property type="term" value="F:acyltransferase activity"/>
    <property type="evidence" value="ECO:0007669"/>
    <property type="project" value="UniProtKB-KW"/>
</dbReference>
<name>S0G734_9BACT</name>
<dbReference type="CDD" id="cd00798">
    <property type="entry name" value="INT_XerDC_C"/>
    <property type="match status" value="1"/>
</dbReference>
<evidence type="ECO:0000256" key="2">
    <source>
        <dbReference type="ARBA" id="ARBA00010450"/>
    </source>
</evidence>
<dbReference type="Gene3D" id="1.10.443.10">
    <property type="entry name" value="Intergrase catalytic core"/>
    <property type="match status" value="1"/>
</dbReference>
<dbReference type="HAMAP" id="MF_01808">
    <property type="entry name" value="Recomb_XerC_XerD"/>
    <property type="match status" value="1"/>
</dbReference>
<dbReference type="PROSITE" id="PS51898">
    <property type="entry name" value="TYR_RECOMBINASE"/>
    <property type="match status" value="1"/>
</dbReference>
<dbReference type="PANTHER" id="PTHR30349:SF81">
    <property type="entry name" value="TYROSINE RECOMBINASE XERC"/>
    <property type="match status" value="1"/>
</dbReference>
<comment type="subcellular location">
    <subcellularLocation>
        <location evidence="1 11">Cytoplasm</location>
    </subcellularLocation>
</comment>
<dbReference type="PATRIC" id="fig|1286635.3.peg.1496"/>
<dbReference type="Gene3D" id="1.10.150.130">
    <property type="match status" value="1"/>
</dbReference>
<feature type="domain" description="Core-binding (CB)" evidence="13">
    <location>
        <begin position="5"/>
        <end position="91"/>
    </location>
</feature>
<dbReference type="GO" id="GO:0009037">
    <property type="term" value="F:tyrosine-based site-specific recombinase activity"/>
    <property type="evidence" value="ECO:0007669"/>
    <property type="project" value="UniProtKB-UniRule"/>
</dbReference>
<organism evidence="14 15">
    <name type="scientific">Desulfotignum phosphitoxidans DSM 13687</name>
    <dbReference type="NCBI Taxonomy" id="1286635"/>
    <lineage>
        <taxon>Bacteria</taxon>
        <taxon>Pseudomonadati</taxon>
        <taxon>Thermodesulfobacteriota</taxon>
        <taxon>Desulfobacteria</taxon>
        <taxon>Desulfobacterales</taxon>
        <taxon>Desulfobacteraceae</taxon>
        <taxon>Desulfotignum</taxon>
    </lineage>
</organism>
<dbReference type="NCBIfam" id="NF040815">
    <property type="entry name" value="recomb_XerA_Arch"/>
    <property type="match status" value="1"/>
</dbReference>
<dbReference type="InterPro" id="IPR013762">
    <property type="entry name" value="Integrase-like_cat_sf"/>
</dbReference>
<dbReference type="Pfam" id="PF02899">
    <property type="entry name" value="Phage_int_SAM_1"/>
    <property type="match status" value="1"/>
</dbReference>
<evidence type="ECO:0000256" key="11">
    <source>
        <dbReference type="HAMAP-Rule" id="MF_01807"/>
    </source>
</evidence>
<keyword evidence="4 11" id="KW-0963">Cytoplasm</keyword>
<dbReference type="InterPro" id="IPR010998">
    <property type="entry name" value="Integrase_recombinase_N"/>
</dbReference>
<dbReference type="NCBIfam" id="NF001399">
    <property type="entry name" value="PRK00283.1"/>
    <property type="match status" value="1"/>
</dbReference>
<keyword evidence="14" id="KW-0012">Acyltransferase</keyword>
<keyword evidence="14" id="KW-0808">Transferase</keyword>
<dbReference type="SUPFAM" id="SSF56349">
    <property type="entry name" value="DNA breaking-rejoining enzymes"/>
    <property type="match status" value="1"/>
</dbReference>
<evidence type="ECO:0000256" key="1">
    <source>
        <dbReference type="ARBA" id="ARBA00004496"/>
    </source>
</evidence>
<dbReference type="GO" id="GO:0006313">
    <property type="term" value="P:DNA transposition"/>
    <property type="evidence" value="ECO:0007669"/>
    <property type="project" value="UniProtKB-UniRule"/>
</dbReference>
<evidence type="ECO:0000259" key="12">
    <source>
        <dbReference type="PROSITE" id="PS51898"/>
    </source>
</evidence>
<keyword evidence="10 11" id="KW-0131">Cell cycle</keyword>
<comment type="caution">
    <text evidence="14">The sequence shown here is derived from an EMBL/GenBank/DDBJ whole genome shotgun (WGS) entry which is preliminary data.</text>
</comment>
<dbReference type="InterPro" id="IPR004107">
    <property type="entry name" value="Integrase_SAM-like_N"/>
</dbReference>
<feature type="active site" evidence="11">
    <location>
        <position position="250"/>
    </location>
</feature>
<dbReference type="Pfam" id="PF00589">
    <property type="entry name" value="Phage_integrase"/>
    <property type="match status" value="1"/>
</dbReference>
<evidence type="ECO:0000256" key="7">
    <source>
        <dbReference type="ARBA" id="ARBA00022908"/>
    </source>
</evidence>
<dbReference type="PANTHER" id="PTHR30349">
    <property type="entry name" value="PHAGE INTEGRASE-RELATED"/>
    <property type="match status" value="1"/>
</dbReference>
<dbReference type="EMBL" id="APJX01000002">
    <property type="protein sequence ID" value="EMS80817.1"/>
    <property type="molecule type" value="Genomic_DNA"/>
</dbReference>
<keyword evidence="15" id="KW-1185">Reference proteome</keyword>
<gene>
    <name evidence="14" type="primary">fabD</name>
    <name evidence="11" type="synonym">xerD</name>
    <name evidence="14" type="ORF">Dpo_2c05180</name>
</gene>
<sequence>MVLTSETRNRVQAYLDFLVVEKGLSPNSLTAYGTDLTRFLDFLESQQMSSLDQVDLTVILAWLVHLTRSGLAPKSRARHLITLRGLFRFLVTEKYLSINPVKEVDIPKSGRSLPEIITIPEVAALLDTIDTTHPRELRNAAMLEVMYGAGLRVSELIFIKIQDVNLDANLVRVTGKGDKERMVPIGTKAADITRQWKDRGRPRMLKTLNSPYLFVARAGKPMTRQGFWKIIKKYAVQAGIFRNVTPHTLRHSFATHLLEGGADLRSVQTMLGHTDISTTQIYTHISRDYLMRMHQRYHPRR</sequence>
<feature type="active site" evidence="11">
    <location>
        <position position="273"/>
    </location>
</feature>
<feature type="active site" description="O-(3'-phospho-DNA)-tyrosine intermediate" evidence="11">
    <location>
        <position position="282"/>
    </location>
</feature>
<accession>S0G734</accession>
<comment type="similarity">
    <text evidence="2 11">Belongs to the 'phage' integrase family. XerD subfamily.</text>
</comment>
<evidence type="ECO:0000256" key="3">
    <source>
        <dbReference type="ARBA" id="ARBA00015810"/>
    </source>
</evidence>
<evidence type="ECO:0000256" key="8">
    <source>
        <dbReference type="ARBA" id="ARBA00023125"/>
    </source>
</evidence>
<reference evidence="14 15" key="1">
    <citation type="journal article" date="2013" name="Genome Announc.">
        <title>Draft Genome Sequence of Desulfotignum phosphitoxidans DSM 13687 Strain FiPS-3.</title>
        <authorList>
            <person name="Poehlein A."/>
            <person name="Daniel R."/>
            <person name="Simeonova D.D."/>
        </authorList>
    </citation>
    <scope>NUCLEOTIDE SEQUENCE [LARGE SCALE GENOMIC DNA]</scope>
    <source>
        <strain evidence="14 15">DSM 13687</strain>
    </source>
</reference>